<keyword evidence="2" id="KW-0694">RNA-binding</keyword>
<reference evidence="6" key="1">
    <citation type="submission" date="2016-04" db="UniProtKB">
        <authorList>
            <consortium name="WormBaseParasite"/>
        </authorList>
    </citation>
    <scope>IDENTIFICATION</scope>
</reference>
<dbReference type="InterPro" id="IPR036612">
    <property type="entry name" value="KH_dom_type_1_sf"/>
</dbReference>
<accession>A0A0N5ANF7</accession>
<dbReference type="SMART" id="SM00322">
    <property type="entry name" value="KH"/>
    <property type="match status" value="4"/>
</dbReference>
<feature type="compositionally biased region" description="Polar residues" evidence="3">
    <location>
        <begin position="69"/>
        <end position="83"/>
    </location>
</feature>
<evidence type="ECO:0000256" key="3">
    <source>
        <dbReference type="SAM" id="MobiDB-lite"/>
    </source>
</evidence>
<feature type="compositionally biased region" description="Polar residues" evidence="3">
    <location>
        <begin position="462"/>
        <end position="472"/>
    </location>
</feature>
<dbReference type="SUPFAM" id="SSF54791">
    <property type="entry name" value="Eukaryotic type KH-domain (KH-domain type I)"/>
    <property type="match status" value="4"/>
</dbReference>
<dbReference type="Pfam" id="PF00013">
    <property type="entry name" value="KH_1"/>
    <property type="match status" value="4"/>
</dbReference>
<feature type="domain" description="K Homology" evidence="4">
    <location>
        <begin position="141"/>
        <end position="216"/>
    </location>
</feature>
<dbReference type="Gene3D" id="3.30.310.210">
    <property type="match status" value="1"/>
</dbReference>
<dbReference type="InterPro" id="IPR004088">
    <property type="entry name" value="KH_dom_type_1"/>
</dbReference>
<evidence type="ECO:0000313" key="6">
    <source>
        <dbReference type="WBParaSite" id="SMUV_0000614201-mRNA-1"/>
    </source>
</evidence>
<feature type="region of interest" description="Disordered" evidence="3">
    <location>
        <begin position="424"/>
        <end position="508"/>
    </location>
</feature>
<dbReference type="AlphaFoldDB" id="A0A0N5ANF7"/>
<dbReference type="GO" id="GO:0003723">
    <property type="term" value="F:RNA binding"/>
    <property type="evidence" value="ECO:0007669"/>
    <property type="project" value="UniProtKB-UniRule"/>
</dbReference>
<feature type="domain" description="K Homology" evidence="4">
    <location>
        <begin position="229"/>
        <end position="322"/>
    </location>
</feature>
<feature type="domain" description="K Homology" evidence="4">
    <location>
        <begin position="387"/>
        <end position="534"/>
    </location>
</feature>
<feature type="compositionally biased region" description="Basic and acidic residues" evidence="3">
    <location>
        <begin position="496"/>
        <end position="508"/>
    </location>
</feature>
<dbReference type="WBParaSite" id="SMUV_0000614201-mRNA-1">
    <property type="protein sequence ID" value="SMUV_0000614201-mRNA-1"/>
    <property type="gene ID" value="SMUV_0000614201"/>
</dbReference>
<proteinExistence type="predicted"/>
<dbReference type="Gene3D" id="3.30.1370.10">
    <property type="entry name" value="K Homology domain, type 1"/>
    <property type="match status" value="3"/>
</dbReference>
<dbReference type="Proteomes" id="UP000046393">
    <property type="component" value="Unplaced"/>
</dbReference>
<feature type="region of interest" description="Disordered" evidence="3">
    <location>
        <begin position="69"/>
        <end position="115"/>
    </location>
</feature>
<keyword evidence="1" id="KW-0677">Repeat</keyword>
<evidence type="ECO:0000256" key="1">
    <source>
        <dbReference type="ARBA" id="ARBA00022737"/>
    </source>
</evidence>
<evidence type="ECO:0000313" key="5">
    <source>
        <dbReference type="Proteomes" id="UP000046393"/>
    </source>
</evidence>
<feature type="compositionally biased region" description="Low complexity" evidence="3">
    <location>
        <begin position="437"/>
        <end position="461"/>
    </location>
</feature>
<evidence type="ECO:0000256" key="2">
    <source>
        <dbReference type="PROSITE-ProRule" id="PRU00117"/>
    </source>
</evidence>
<keyword evidence="5" id="KW-1185">Reference proteome</keyword>
<evidence type="ECO:0000259" key="4">
    <source>
        <dbReference type="SMART" id="SM00322"/>
    </source>
</evidence>
<dbReference type="InterPro" id="IPR004087">
    <property type="entry name" value="KH_dom"/>
</dbReference>
<dbReference type="STRING" id="451379.A0A0N5ANF7"/>
<protein>
    <submittedName>
        <fullName evidence="6">KH domain-containing protein</fullName>
    </submittedName>
</protein>
<name>A0A0N5ANF7_9BILA</name>
<sequence>MEQQFSNRSAQQAQPQQHVYSAPPYTVYTGQPPYISANYQTAPQPQPISYQQTTNRYTATRQMTPNQNLSTQSFAAPSNTQLPQRRVGSGVGSTAGNAMLPISGAPSHQRFSSARDASHTISAASMHAFNSYTPHNRPPLTELPLRMVVDAKYVGAIIGQRGSCIREITKDSKARCVVDVQKAVRDPLGNAEKVISILGQPESCSRACMRILEVIRQEMEKDDSLKNNNEYELKLRAHNQLVGRLIGKGGSTIKKIMEETGAVVSVSNDPATPRDGGLTSSAYGATMYPPEMNLVTERTIIIKGPDMDTVFAAEQKISQKLRQSYEYDLNNRVYSYGQTPNALPLMNPLGCPDPSAFLNTTGSSTSAHINRLGATAPLGKLPAQNQPVYVIRMWVPNGIVGALIGPKGSNIRNIMQGTGAYVRIEGGPNKDKKNKADTNNATAAPETNEVNTENNNNRTETQQISNETTSSDKGSERKDNAEEGESAKATSGLKESSQEKDTNKDMHADERLVVITGSEPQQYKAQYCIHQRVAEQTNTYIDNLRLYTEVSVPSKIVGRIVGKGGQNVRELQRVTGAQVKIPEDSGEMDSRDTTTVRVYGNFRASQAVQVRLAQLTRDFAEKLTWFSNGQSASTTAGGGAKQGGQLKC</sequence>
<dbReference type="PANTHER" id="PTHR10288">
    <property type="entry name" value="KH DOMAIN CONTAINING RNA BINDING PROTEIN"/>
    <property type="match status" value="1"/>
</dbReference>
<organism evidence="5 6">
    <name type="scientific">Syphacia muris</name>
    <dbReference type="NCBI Taxonomy" id="451379"/>
    <lineage>
        <taxon>Eukaryota</taxon>
        <taxon>Metazoa</taxon>
        <taxon>Ecdysozoa</taxon>
        <taxon>Nematoda</taxon>
        <taxon>Chromadorea</taxon>
        <taxon>Rhabditida</taxon>
        <taxon>Spirurina</taxon>
        <taxon>Oxyuridomorpha</taxon>
        <taxon>Oxyuroidea</taxon>
        <taxon>Oxyuridae</taxon>
        <taxon>Syphacia</taxon>
    </lineage>
</organism>
<feature type="domain" description="K Homology" evidence="4">
    <location>
        <begin position="544"/>
        <end position="617"/>
    </location>
</feature>
<dbReference type="CDD" id="cd22403">
    <property type="entry name" value="KH-I_IGF2BP_rpt4"/>
    <property type="match status" value="1"/>
</dbReference>
<dbReference type="PROSITE" id="PS50084">
    <property type="entry name" value="KH_TYPE_1"/>
    <property type="match status" value="4"/>
</dbReference>